<gene>
    <name evidence="1" type="ORF">OG913_03845</name>
</gene>
<protein>
    <submittedName>
        <fullName evidence="1">Uncharacterized protein</fullName>
    </submittedName>
</protein>
<name>A0ABZ1SUG6_9ACTN</name>
<evidence type="ECO:0000313" key="2">
    <source>
        <dbReference type="Proteomes" id="UP001432011"/>
    </source>
</evidence>
<dbReference type="Proteomes" id="UP001432011">
    <property type="component" value="Chromosome"/>
</dbReference>
<sequence>MRRNARPNNPATESRPVLIDPNGVRQLYLFPNITVAGQCTAKAKSHKGERCGNVVGPGPDHGIHHRVRRGRRCTAPYLPVRAIAAALRGHLAPAERGLLAHLLTAKNA</sequence>
<dbReference type="RefSeq" id="WP_328709755.1">
    <property type="nucleotide sequence ID" value="NZ_CP108085.1"/>
</dbReference>
<proteinExistence type="predicted"/>
<accession>A0ABZ1SUG6</accession>
<dbReference type="EMBL" id="CP108085">
    <property type="protein sequence ID" value="WUP76164.1"/>
    <property type="molecule type" value="Genomic_DNA"/>
</dbReference>
<evidence type="ECO:0000313" key="1">
    <source>
        <dbReference type="EMBL" id="WUP76164.1"/>
    </source>
</evidence>
<keyword evidence="2" id="KW-1185">Reference proteome</keyword>
<organism evidence="1 2">
    <name type="scientific">Microbispora hainanensis</name>
    <dbReference type="NCBI Taxonomy" id="568844"/>
    <lineage>
        <taxon>Bacteria</taxon>
        <taxon>Bacillati</taxon>
        <taxon>Actinomycetota</taxon>
        <taxon>Actinomycetes</taxon>
        <taxon>Streptosporangiales</taxon>
        <taxon>Streptosporangiaceae</taxon>
        <taxon>Microbispora</taxon>
    </lineage>
</organism>
<reference evidence="1" key="1">
    <citation type="submission" date="2022-10" db="EMBL/GenBank/DDBJ databases">
        <title>The complete genomes of actinobacterial strains from the NBC collection.</title>
        <authorList>
            <person name="Joergensen T.S."/>
            <person name="Alvarez Arevalo M."/>
            <person name="Sterndorff E.B."/>
            <person name="Faurdal D."/>
            <person name="Vuksanovic O."/>
            <person name="Mourched A.-S."/>
            <person name="Charusanti P."/>
            <person name="Shaw S."/>
            <person name="Blin K."/>
            <person name="Weber T."/>
        </authorList>
    </citation>
    <scope>NUCLEOTIDE SEQUENCE</scope>
    <source>
        <strain evidence="1">NBC_00254</strain>
    </source>
</reference>